<keyword evidence="4" id="KW-1185">Reference proteome</keyword>
<organism evidence="3 4">
    <name type="scientific">Caulobacter henricii</name>
    <dbReference type="NCBI Taxonomy" id="69395"/>
    <lineage>
        <taxon>Bacteria</taxon>
        <taxon>Pseudomonadati</taxon>
        <taxon>Pseudomonadota</taxon>
        <taxon>Alphaproteobacteria</taxon>
        <taxon>Caulobacterales</taxon>
        <taxon>Caulobacteraceae</taxon>
        <taxon>Caulobacter</taxon>
    </lineage>
</organism>
<feature type="chain" id="PRO_5006052705" evidence="1">
    <location>
        <begin position="25"/>
        <end position="1080"/>
    </location>
</feature>
<dbReference type="Gene3D" id="2.40.128.130">
    <property type="entry name" value="Autotransporter beta-domain"/>
    <property type="match status" value="1"/>
</dbReference>
<gene>
    <name evidence="3" type="ORF">AQ619_15875</name>
</gene>
<name>A0A0P0P2H2_9CAUL</name>
<proteinExistence type="predicted"/>
<evidence type="ECO:0000313" key="3">
    <source>
        <dbReference type="EMBL" id="ALL14715.1"/>
    </source>
</evidence>
<protein>
    <submittedName>
        <fullName evidence="3">Autotransporter</fullName>
    </submittedName>
</protein>
<dbReference type="SUPFAM" id="SSF103515">
    <property type="entry name" value="Autotransporter"/>
    <property type="match status" value="1"/>
</dbReference>
<feature type="signal peptide" evidence="1">
    <location>
        <begin position="1"/>
        <end position="24"/>
    </location>
</feature>
<evidence type="ECO:0000259" key="2">
    <source>
        <dbReference type="PROSITE" id="PS51208"/>
    </source>
</evidence>
<dbReference type="STRING" id="69395.AQ619_15875"/>
<reference evidence="3 4" key="1">
    <citation type="submission" date="2015-10" db="EMBL/GenBank/DDBJ databases">
        <title>Conservation of the essential genome among Caulobacter and Brevundimonas species.</title>
        <authorList>
            <person name="Scott D."/>
            <person name="Ely B."/>
        </authorList>
    </citation>
    <scope>NUCLEOTIDE SEQUENCE [LARGE SCALE GENOMIC DNA]</scope>
    <source>
        <strain evidence="3 4">CB4</strain>
    </source>
</reference>
<dbReference type="KEGG" id="chq:AQ619_15875"/>
<dbReference type="SMART" id="SM00869">
    <property type="entry name" value="Autotransporter"/>
    <property type="match status" value="1"/>
</dbReference>
<dbReference type="InterPro" id="IPR036709">
    <property type="entry name" value="Autotransporte_beta_dom_sf"/>
</dbReference>
<dbReference type="InterPro" id="IPR005546">
    <property type="entry name" value="Autotransporte_beta"/>
</dbReference>
<dbReference type="RefSeq" id="WP_062149869.1">
    <property type="nucleotide sequence ID" value="NZ_CP013002.1"/>
</dbReference>
<evidence type="ECO:0000256" key="1">
    <source>
        <dbReference type="SAM" id="SignalP"/>
    </source>
</evidence>
<accession>A0A0P0P2H2</accession>
<dbReference type="PROSITE" id="PS51208">
    <property type="entry name" value="AUTOTRANSPORTER"/>
    <property type="match status" value="1"/>
</dbReference>
<dbReference type="EMBL" id="CP013002">
    <property type="protein sequence ID" value="ALL14715.1"/>
    <property type="molecule type" value="Genomic_DNA"/>
</dbReference>
<evidence type="ECO:0000313" key="4">
    <source>
        <dbReference type="Proteomes" id="UP000056905"/>
    </source>
</evidence>
<sequence>MQRKVLVATVAAAPLLALAFGAYAETSVTTARTTPIATSTANNGAADDVKVTADGSIKPTTAGALISLDSNHKVTSLGTLATVGVNDSTGILVLGGRTGSVSNGAAITLNEDYTPTDTDSDGDTDGAFATGSNRFGIRLTGAGAFTGNIVNETAGAITIEGNNSAGVSLESALIGNFTNNGTVTLLGDNSAGIKIAAPVTGKVTVNGGVSVIGKNTVGVAVDGDVSGAFVVQGGVTATGYRFTTRPSLAADRAKLDADDVLQGGSALRVTANVAGGLLLDIPPKDTDPNKTDDDGDGVVDTSEGSAALTAFGAAPALLIGSDTRTVTLGAVGTGDNAYGLVARGAISTSGVFDGISATAIQVGGNAGQATTLAGGVKLSSTVAASAYEANATGLLFKSGARAPTLWNQGSMSVFTVSEGVFDARAVAIDAGAAVTTFRNDGAITATVGGEKGSAYGVIDYSGLLTSIQNNGKISTSVVATDDAADTDDSDLLPGNEVVTGKAVAIDVSRNTTGVTLIQAGLSDGDDLSDGVADPDADGDGVDDADEPAILGAVRFGSGADTFRVLNGSVIGDIAFGAGADTFVIDNNSLVLGALTDSDGLLSITVGKGSLGISNAATINATSLTVSSTSKILFTADPTAGTNTRLQVSGAATIASGAELGIRLTGLVKQPTSYTVISAGSLTVGSIGQALLADSPYLYVASSRSDAKNVYIDVRRRSAAEIGMTRSQAGAYDAVFSALGSSSELSTVFLAQNGKDGFLGVYDQMLPDQGEGLFASLQSANQMISAATAVRPDPGERYGPDSLWIQEINSLVRRDASDTPGSDNQAFGFVAGYEAMGDAGGALGLTLAYVNVEEHDIAAKIGEQTTASFVQGGAYWRRSVGGWRLNAGGGGGFGWFTGDRRFIAPDANADGTADLLLANTADWTGATLNAFAGGAYEHKIGRYFVRPEGRVDYVWLREGERKETGGGSGFDLTVEERTSSNLSGEFGIAFGADFGQDVWWRPEVRVGYRQTLAGETGDTVARFKNGNPFTLAALDDKQGALTLGFALKAGTPMSYLALEGGAEATKKQKRYNLRLSGRAMF</sequence>
<feature type="domain" description="Autotransporter" evidence="2">
    <location>
        <begin position="795"/>
        <end position="1080"/>
    </location>
</feature>
<keyword evidence="1" id="KW-0732">Signal</keyword>
<dbReference type="AlphaFoldDB" id="A0A0P0P2H2"/>
<dbReference type="Proteomes" id="UP000056905">
    <property type="component" value="Chromosome"/>
</dbReference>